<dbReference type="AlphaFoldDB" id="A0A438BPE0"/>
<keyword evidence="6 9" id="KW-0472">Membrane</keyword>
<evidence type="ECO:0000256" key="8">
    <source>
        <dbReference type="SAM" id="MobiDB-lite"/>
    </source>
</evidence>
<feature type="transmembrane region" description="Helical" evidence="9">
    <location>
        <begin position="434"/>
        <end position="458"/>
    </location>
</feature>
<evidence type="ECO:0000256" key="1">
    <source>
        <dbReference type="ARBA" id="ARBA00004141"/>
    </source>
</evidence>
<dbReference type="InterPro" id="IPR036770">
    <property type="entry name" value="Ankyrin_rpt-contain_sf"/>
</dbReference>
<comment type="subcellular location">
    <subcellularLocation>
        <location evidence="1">Membrane</location>
        <topology evidence="1">Multi-pass membrane protein</topology>
    </subcellularLocation>
</comment>
<dbReference type="Pfam" id="PF12796">
    <property type="entry name" value="Ank_2"/>
    <property type="match status" value="2"/>
</dbReference>
<feature type="repeat" description="ANK" evidence="7">
    <location>
        <begin position="144"/>
        <end position="170"/>
    </location>
</feature>
<dbReference type="Gene3D" id="1.25.40.20">
    <property type="entry name" value="Ankyrin repeat-containing domain"/>
    <property type="match status" value="1"/>
</dbReference>
<evidence type="ECO:0000256" key="9">
    <source>
        <dbReference type="SAM" id="Phobius"/>
    </source>
</evidence>
<keyword evidence="4 9" id="KW-1133">Transmembrane helix</keyword>
<dbReference type="PANTHER" id="PTHR24186:SF53">
    <property type="entry name" value="PGG DOMAIN-CONTAINING PROTEIN"/>
    <property type="match status" value="1"/>
</dbReference>
<keyword evidence="2 9" id="KW-0812">Transmembrane</keyword>
<dbReference type="Proteomes" id="UP000288805">
    <property type="component" value="Unassembled WGS sequence"/>
</dbReference>
<feature type="transmembrane region" description="Helical" evidence="9">
    <location>
        <begin position="404"/>
        <end position="428"/>
    </location>
</feature>
<dbReference type="PROSITE" id="PS50297">
    <property type="entry name" value="ANK_REP_REGION"/>
    <property type="match status" value="2"/>
</dbReference>
<organism evidence="11 12">
    <name type="scientific">Vitis vinifera</name>
    <name type="common">Grape</name>
    <dbReference type="NCBI Taxonomy" id="29760"/>
    <lineage>
        <taxon>Eukaryota</taxon>
        <taxon>Viridiplantae</taxon>
        <taxon>Streptophyta</taxon>
        <taxon>Embryophyta</taxon>
        <taxon>Tracheophyta</taxon>
        <taxon>Spermatophyta</taxon>
        <taxon>Magnoliopsida</taxon>
        <taxon>eudicotyledons</taxon>
        <taxon>Gunneridae</taxon>
        <taxon>Pentapetalae</taxon>
        <taxon>rosids</taxon>
        <taxon>Vitales</taxon>
        <taxon>Vitaceae</taxon>
        <taxon>Viteae</taxon>
        <taxon>Vitis</taxon>
    </lineage>
</organism>
<evidence type="ECO:0000313" key="12">
    <source>
        <dbReference type="Proteomes" id="UP000288805"/>
    </source>
</evidence>
<reference evidence="11 12" key="1">
    <citation type="journal article" date="2018" name="PLoS Genet.">
        <title>Population sequencing reveals clonal diversity and ancestral inbreeding in the grapevine cultivar Chardonnay.</title>
        <authorList>
            <person name="Roach M.J."/>
            <person name="Johnson D.L."/>
            <person name="Bohlmann J."/>
            <person name="van Vuuren H.J."/>
            <person name="Jones S.J."/>
            <person name="Pretorius I.S."/>
            <person name="Schmidt S.A."/>
            <person name="Borneman A.R."/>
        </authorList>
    </citation>
    <scope>NUCLEOTIDE SEQUENCE [LARGE SCALE GENOMIC DNA]</scope>
    <source>
        <strain evidence="12">cv. Chardonnay</strain>
        <tissue evidence="11">Leaf</tissue>
    </source>
</reference>
<gene>
    <name evidence="11" type="primary">VvCHDh000017_22</name>
    <name evidence="11" type="ORF">CK203_113440</name>
</gene>
<evidence type="ECO:0000313" key="11">
    <source>
        <dbReference type="EMBL" id="RVW12821.1"/>
    </source>
</evidence>
<keyword evidence="5 7" id="KW-0040">ANK repeat</keyword>
<dbReference type="InterPro" id="IPR002110">
    <property type="entry name" value="Ankyrin_rpt"/>
</dbReference>
<comment type="caution">
    <text evidence="11">The sequence shown here is derived from an EMBL/GenBank/DDBJ whole genome shotgun (WGS) entry which is preliminary data.</text>
</comment>
<evidence type="ECO:0000259" key="10">
    <source>
        <dbReference type="Pfam" id="PF13962"/>
    </source>
</evidence>
<feature type="domain" description="PGG" evidence="10">
    <location>
        <begin position="322"/>
        <end position="428"/>
    </location>
</feature>
<sequence>MSNKGKDTALHEAVRYRHSDVLKFLIKADPKFMYGENISGGTPLYMAAERGFSDLVQIIIENTSTSPAYHGLMGRTALHAAVISKDKVTTKMILEWKPALTKEVDEIGWSPLHCAAYLGCSPTIVRELLQKSDKSVPYLGIKDGNKTALHIAANRGHMKIVELLASYAPDCCEQVDDKGNNVFHFAALLQRGCFDTGNLLDNSWLGVRGVVNEKNGEGDTPFHLMSSYQIDDPMFICNRGVDKMAFNNQNFTAMDILSRAKDICGGRDYILRRLHRLKEANVGPLRWRKDIKEDDGSSEGKVKGKGEDNDIKKGSSDISEVIQRRGENHLIVAALIATVTFAAGFTLPGGYNVNEGTATLAKKSAFKAFVVMDTIAMVLSVSAIFIFIFMSWHEKEVFLNKQIIPGFVLTMLAMGAMVMAFMTGLYAVLPESSWLPIFTCIICCSLFVPFYFELNLFFKWYTMWLHFHINRACYWLWV</sequence>
<feature type="repeat" description="ANK" evidence="7">
    <location>
        <begin position="39"/>
        <end position="62"/>
    </location>
</feature>
<dbReference type="SMART" id="SM00248">
    <property type="entry name" value="ANK"/>
    <property type="match status" value="5"/>
</dbReference>
<dbReference type="Pfam" id="PF00023">
    <property type="entry name" value="Ank"/>
    <property type="match status" value="1"/>
</dbReference>
<dbReference type="PROSITE" id="PS50088">
    <property type="entry name" value="ANK_REPEAT"/>
    <property type="match status" value="2"/>
</dbReference>
<evidence type="ECO:0000256" key="3">
    <source>
        <dbReference type="ARBA" id="ARBA00022737"/>
    </source>
</evidence>
<evidence type="ECO:0000256" key="7">
    <source>
        <dbReference type="PROSITE-ProRule" id="PRU00023"/>
    </source>
</evidence>
<feature type="region of interest" description="Disordered" evidence="8">
    <location>
        <begin position="293"/>
        <end position="312"/>
    </location>
</feature>
<feature type="transmembrane region" description="Helical" evidence="9">
    <location>
        <begin position="330"/>
        <end position="348"/>
    </location>
</feature>
<evidence type="ECO:0000256" key="4">
    <source>
        <dbReference type="ARBA" id="ARBA00022989"/>
    </source>
</evidence>
<feature type="transmembrane region" description="Helical" evidence="9">
    <location>
        <begin position="368"/>
        <end position="392"/>
    </location>
</feature>
<dbReference type="GO" id="GO:0016020">
    <property type="term" value="C:membrane"/>
    <property type="evidence" value="ECO:0007669"/>
    <property type="project" value="UniProtKB-SubCell"/>
</dbReference>
<dbReference type="EMBL" id="QGNW01002678">
    <property type="protein sequence ID" value="RVW12821.1"/>
    <property type="molecule type" value="Genomic_DNA"/>
</dbReference>
<accession>A0A438BPE0</accession>
<name>A0A438BPE0_VITVI</name>
<evidence type="ECO:0000256" key="5">
    <source>
        <dbReference type="ARBA" id="ARBA00023043"/>
    </source>
</evidence>
<protein>
    <submittedName>
        <fullName evidence="11">Ankyrin repeat-containing protein</fullName>
    </submittedName>
</protein>
<evidence type="ECO:0000256" key="6">
    <source>
        <dbReference type="ARBA" id="ARBA00023136"/>
    </source>
</evidence>
<keyword evidence="3" id="KW-0677">Repeat</keyword>
<dbReference type="InterPro" id="IPR026961">
    <property type="entry name" value="PGG_dom"/>
</dbReference>
<proteinExistence type="predicted"/>
<dbReference type="PANTHER" id="PTHR24186">
    <property type="entry name" value="PROTEIN PHOSPHATASE 1 REGULATORY SUBUNIT"/>
    <property type="match status" value="1"/>
</dbReference>
<evidence type="ECO:0000256" key="2">
    <source>
        <dbReference type="ARBA" id="ARBA00022692"/>
    </source>
</evidence>
<dbReference type="Pfam" id="PF13962">
    <property type="entry name" value="PGG"/>
    <property type="match status" value="1"/>
</dbReference>
<dbReference type="SUPFAM" id="SSF48403">
    <property type="entry name" value="Ankyrin repeat"/>
    <property type="match status" value="1"/>
</dbReference>